<keyword evidence="2" id="KW-0813">Transport</keyword>
<feature type="domain" description="Amino acid permease/ SLC12A" evidence="9">
    <location>
        <begin position="5"/>
        <end position="114"/>
    </location>
</feature>
<evidence type="ECO:0000256" key="3">
    <source>
        <dbReference type="ARBA" id="ARBA00022475"/>
    </source>
</evidence>
<evidence type="ECO:0000313" key="11">
    <source>
        <dbReference type="Proteomes" id="UP000001077"/>
    </source>
</evidence>
<keyword evidence="11" id="KW-1185">Reference proteome</keyword>
<keyword evidence="4 8" id="KW-0812">Transmembrane</keyword>
<dbReference type="Gene3D" id="1.20.1740.10">
    <property type="entry name" value="Amino acid/polyamine transporter I"/>
    <property type="match status" value="1"/>
</dbReference>
<name>J0QHM2_9HYPH</name>
<evidence type="ECO:0000313" key="10">
    <source>
        <dbReference type="EMBL" id="EJF84991.1"/>
    </source>
</evidence>
<organism evidence="10 11">
    <name type="scientific">Bartonella rattimassiliensis 15908</name>
    <dbReference type="NCBI Taxonomy" id="1094556"/>
    <lineage>
        <taxon>Bacteria</taxon>
        <taxon>Pseudomonadati</taxon>
        <taxon>Pseudomonadota</taxon>
        <taxon>Alphaproteobacteria</taxon>
        <taxon>Hyphomicrobiales</taxon>
        <taxon>Bartonellaceae</taxon>
        <taxon>Bartonella</taxon>
    </lineage>
</organism>
<dbReference type="PANTHER" id="PTHR43495">
    <property type="entry name" value="GABA PERMEASE"/>
    <property type="match status" value="1"/>
</dbReference>
<protein>
    <recommendedName>
        <fullName evidence="9">Amino acid permease/ SLC12A domain-containing protein</fullName>
    </recommendedName>
</protein>
<comment type="subcellular location">
    <subcellularLocation>
        <location evidence="1">Cell membrane</location>
        <topology evidence="1">Multi-pass membrane protein</topology>
    </subcellularLocation>
</comment>
<keyword evidence="6 8" id="KW-1133">Transmembrane helix</keyword>
<evidence type="ECO:0000256" key="8">
    <source>
        <dbReference type="SAM" id="Phobius"/>
    </source>
</evidence>
<keyword evidence="7 8" id="KW-0472">Membrane</keyword>
<evidence type="ECO:0000256" key="2">
    <source>
        <dbReference type="ARBA" id="ARBA00022448"/>
    </source>
</evidence>
<dbReference type="AlphaFoldDB" id="J0QHM2"/>
<dbReference type="PATRIC" id="fig|1094556.3.peg.1393"/>
<keyword evidence="3" id="KW-1003">Cell membrane</keyword>
<feature type="transmembrane region" description="Helical" evidence="8">
    <location>
        <begin position="53"/>
        <end position="77"/>
    </location>
</feature>
<feature type="transmembrane region" description="Helical" evidence="8">
    <location>
        <begin position="6"/>
        <end position="32"/>
    </location>
</feature>
<dbReference type="GO" id="GO:0055085">
    <property type="term" value="P:transmembrane transport"/>
    <property type="evidence" value="ECO:0007669"/>
    <property type="project" value="InterPro"/>
</dbReference>
<evidence type="ECO:0000259" key="9">
    <source>
        <dbReference type="Pfam" id="PF00324"/>
    </source>
</evidence>
<evidence type="ECO:0000256" key="5">
    <source>
        <dbReference type="ARBA" id="ARBA00022970"/>
    </source>
</evidence>
<dbReference type="Proteomes" id="UP000001077">
    <property type="component" value="Unassembled WGS sequence"/>
</dbReference>
<dbReference type="PANTHER" id="PTHR43495:SF2">
    <property type="entry name" value="D-SERINE_D-ALANINE_GLYCINE TRANSPORTER"/>
    <property type="match status" value="1"/>
</dbReference>
<comment type="caution">
    <text evidence="10">The sequence shown here is derived from an EMBL/GenBank/DDBJ whole genome shotgun (WGS) entry which is preliminary data.</text>
</comment>
<dbReference type="EMBL" id="AILY01000029">
    <property type="protein sequence ID" value="EJF84991.1"/>
    <property type="molecule type" value="Genomic_DNA"/>
</dbReference>
<reference evidence="10 11" key="1">
    <citation type="submission" date="2012-03" db="EMBL/GenBank/DDBJ databases">
        <title>The Genome Sequence of Bartonella rattimassiliensis 15908.</title>
        <authorList>
            <consortium name="The Broad Institute Genome Sequencing Platform"/>
            <consortium name="The Broad Institute Genome Sequencing Center for Infectious Disease"/>
            <person name="Feldgarden M."/>
            <person name="Kirby J."/>
            <person name="Kosoy M."/>
            <person name="Birtles R."/>
            <person name="Probert W.S."/>
            <person name="Chiaraviglio L."/>
            <person name="Young S.K."/>
            <person name="Zeng Q."/>
            <person name="Gargeya S."/>
            <person name="Fitzgerald M."/>
            <person name="Haas B."/>
            <person name="Abouelleil A."/>
            <person name="Alvarado L."/>
            <person name="Arachchi H.M."/>
            <person name="Berlin A."/>
            <person name="Chapman S.B."/>
            <person name="Gearin G."/>
            <person name="Goldberg J."/>
            <person name="Griggs A."/>
            <person name="Gujja S."/>
            <person name="Hansen M."/>
            <person name="Heiman D."/>
            <person name="Howarth C."/>
            <person name="Larimer J."/>
            <person name="Lui A."/>
            <person name="MacDonald P.J.P."/>
            <person name="McCowen C."/>
            <person name="Montmayeur A."/>
            <person name="Murphy C."/>
            <person name="Neiman D."/>
            <person name="Pearson M."/>
            <person name="Priest M."/>
            <person name="Roberts A."/>
            <person name="Saif S."/>
            <person name="Shea T."/>
            <person name="Sisk P."/>
            <person name="Stolte C."/>
            <person name="Sykes S."/>
            <person name="Wortman J."/>
            <person name="Nusbaum C."/>
            <person name="Birren B."/>
        </authorList>
    </citation>
    <scope>NUCLEOTIDE SEQUENCE [LARGE SCALE GENOMIC DNA]</scope>
    <source>
        <strain evidence="10 11">15908</strain>
    </source>
</reference>
<feature type="transmembrane region" description="Helical" evidence="8">
    <location>
        <begin position="83"/>
        <end position="110"/>
    </location>
</feature>
<dbReference type="GO" id="GO:0006865">
    <property type="term" value="P:amino acid transport"/>
    <property type="evidence" value="ECO:0007669"/>
    <property type="project" value="UniProtKB-KW"/>
</dbReference>
<dbReference type="GO" id="GO:0005886">
    <property type="term" value="C:plasma membrane"/>
    <property type="evidence" value="ECO:0007669"/>
    <property type="project" value="UniProtKB-SubCell"/>
</dbReference>
<dbReference type="Pfam" id="PF00324">
    <property type="entry name" value="AA_permease"/>
    <property type="match status" value="1"/>
</dbReference>
<keyword evidence="5" id="KW-0029">Amino-acid transport</keyword>
<accession>J0QHM2</accession>
<proteinExistence type="predicted"/>
<evidence type="ECO:0000256" key="4">
    <source>
        <dbReference type="ARBA" id="ARBA00022692"/>
    </source>
</evidence>
<sequence length="124" mass="13771">MYALIGIPIAASLMNFVVLTVATSSANSGIFSTSRMMYELAMQKGTPKFLEKLFNNHIPANALFFSYLYILLSYAAVSLSPPLIAAFTIITTIAATLFIFVWSIILISYITYHRNRLLQHSVSP</sequence>
<dbReference type="HOGENOM" id="CLU_1999430_0_0_5"/>
<evidence type="ECO:0000256" key="1">
    <source>
        <dbReference type="ARBA" id="ARBA00004651"/>
    </source>
</evidence>
<dbReference type="InterPro" id="IPR004841">
    <property type="entry name" value="AA-permease/SLC12A_dom"/>
</dbReference>
<evidence type="ECO:0000256" key="6">
    <source>
        <dbReference type="ARBA" id="ARBA00022989"/>
    </source>
</evidence>
<dbReference type="eggNOG" id="COG1113">
    <property type="taxonomic scope" value="Bacteria"/>
</dbReference>
<evidence type="ECO:0000256" key="7">
    <source>
        <dbReference type="ARBA" id="ARBA00023136"/>
    </source>
</evidence>
<gene>
    <name evidence="10" type="ORF">MCY_01374</name>
</gene>